<organism evidence="2 3">
    <name type="scientific">Thalictrum thalictroides</name>
    <name type="common">Rue-anemone</name>
    <name type="synonym">Anemone thalictroides</name>
    <dbReference type="NCBI Taxonomy" id="46969"/>
    <lineage>
        <taxon>Eukaryota</taxon>
        <taxon>Viridiplantae</taxon>
        <taxon>Streptophyta</taxon>
        <taxon>Embryophyta</taxon>
        <taxon>Tracheophyta</taxon>
        <taxon>Spermatophyta</taxon>
        <taxon>Magnoliopsida</taxon>
        <taxon>Ranunculales</taxon>
        <taxon>Ranunculaceae</taxon>
        <taxon>Thalictroideae</taxon>
        <taxon>Thalictrum</taxon>
    </lineage>
</organism>
<dbReference type="InterPro" id="IPR005061">
    <property type="entry name" value="Ist1"/>
</dbReference>
<comment type="caution">
    <text evidence="2">The sequence shown here is derived from an EMBL/GenBank/DDBJ whole genome shotgun (WGS) entry which is preliminary data.</text>
</comment>
<reference evidence="2 3" key="1">
    <citation type="submission" date="2020-06" db="EMBL/GenBank/DDBJ databases">
        <title>Transcriptomic and genomic resources for Thalictrum thalictroides and T. hernandezii: Facilitating candidate gene discovery in an emerging model plant lineage.</title>
        <authorList>
            <person name="Arias T."/>
            <person name="Riano-Pachon D.M."/>
            <person name="Di Stilio V.S."/>
        </authorList>
    </citation>
    <scope>NUCLEOTIDE SEQUENCE [LARGE SCALE GENOMIC DNA]</scope>
    <source>
        <strain evidence="3">cv. WT478/WT964</strain>
        <tissue evidence="2">Leaves</tissue>
    </source>
</reference>
<dbReference type="EMBL" id="JABWDY010001957">
    <property type="protein sequence ID" value="KAF5207020.1"/>
    <property type="molecule type" value="Genomic_DNA"/>
</dbReference>
<dbReference type="GO" id="GO:0015031">
    <property type="term" value="P:protein transport"/>
    <property type="evidence" value="ECO:0007669"/>
    <property type="project" value="InterPro"/>
</dbReference>
<dbReference type="Pfam" id="PF03398">
    <property type="entry name" value="Ist1"/>
    <property type="match status" value="1"/>
</dbReference>
<proteinExistence type="inferred from homology"/>
<dbReference type="PANTHER" id="PTHR12161:SF44">
    <property type="entry name" value="REGULATOR OF VPS4 ACTIVITY IN THE MVB PATHWAY PROTEIN"/>
    <property type="match status" value="1"/>
</dbReference>
<keyword evidence="3" id="KW-1185">Reference proteome</keyword>
<dbReference type="PANTHER" id="PTHR12161">
    <property type="entry name" value="IST1 FAMILY MEMBER"/>
    <property type="match status" value="1"/>
</dbReference>
<evidence type="ECO:0000313" key="3">
    <source>
        <dbReference type="Proteomes" id="UP000554482"/>
    </source>
</evidence>
<accession>A0A7J6XF72</accession>
<dbReference type="OrthoDB" id="29853at2759"/>
<evidence type="ECO:0000313" key="2">
    <source>
        <dbReference type="EMBL" id="KAF5207020.1"/>
    </source>
</evidence>
<evidence type="ECO:0000256" key="1">
    <source>
        <dbReference type="ARBA" id="ARBA00005536"/>
    </source>
</evidence>
<comment type="similarity">
    <text evidence="1">Belongs to the IST1 family.</text>
</comment>
<dbReference type="AlphaFoldDB" id="A0A7J6XF72"/>
<feature type="non-terminal residue" evidence="2">
    <location>
        <position position="1"/>
    </location>
</feature>
<dbReference type="InterPro" id="IPR042277">
    <property type="entry name" value="IST1-like"/>
</dbReference>
<dbReference type="Gene3D" id="1.20.1260.60">
    <property type="entry name" value="Vacuolar protein sorting-associated protein Ist1"/>
    <property type="match status" value="1"/>
</dbReference>
<protein>
    <submittedName>
        <fullName evidence="2">Uncharacterized protein</fullName>
    </submittedName>
</protein>
<dbReference type="Proteomes" id="UP000554482">
    <property type="component" value="Unassembled WGS sequence"/>
</dbReference>
<sequence>MLFRKRYGDKFVMAAVELFDGNHVNPQMIEKISIKTVSDDVKFRLLKEIARESNLQLSPPDIGGTLLLQYPK</sequence>
<gene>
    <name evidence="2" type="ORF">FRX31_003393</name>
</gene>
<name>A0A7J6XF72_THATH</name>